<evidence type="ECO:0000256" key="2">
    <source>
        <dbReference type="ARBA" id="ARBA00009254"/>
    </source>
</evidence>
<feature type="compositionally biased region" description="Basic and acidic residues" evidence="8">
    <location>
        <begin position="230"/>
        <end position="254"/>
    </location>
</feature>
<dbReference type="EMBL" id="BACD03000008">
    <property type="protein sequence ID" value="GAO47349.1"/>
    <property type="molecule type" value="Genomic_DNA"/>
</dbReference>
<dbReference type="GO" id="GO:0005762">
    <property type="term" value="C:mitochondrial large ribosomal subunit"/>
    <property type="evidence" value="ECO:0007669"/>
    <property type="project" value="TreeGrafter"/>
</dbReference>
<dbReference type="InterPro" id="IPR038340">
    <property type="entry name" value="MRP-L47_sf"/>
</dbReference>
<proteinExistence type="inferred from homology"/>
<organism evidence="9 10">
    <name type="scientific">Saitoella complicata (strain BCRC 22490 / CBS 7301 / JCM 7358 / NBRC 10748 / NRRL Y-17804)</name>
    <dbReference type="NCBI Taxonomy" id="698492"/>
    <lineage>
        <taxon>Eukaryota</taxon>
        <taxon>Fungi</taxon>
        <taxon>Dikarya</taxon>
        <taxon>Ascomycota</taxon>
        <taxon>Taphrinomycotina</taxon>
        <taxon>Taphrinomycotina incertae sedis</taxon>
        <taxon>Saitoella</taxon>
    </lineage>
</organism>
<dbReference type="OMA" id="THISPVM"/>
<dbReference type="AlphaFoldDB" id="A0A0E9NBX7"/>
<keyword evidence="4" id="KW-0496">Mitochondrion</keyword>
<reference evidence="9 10" key="3">
    <citation type="journal article" date="2015" name="Genome Announc.">
        <title>Draft Genome Sequence of the Archiascomycetous Yeast Saitoella complicata.</title>
        <authorList>
            <person name="Yamauchi K."/>
            <person name="Kondo S."/>
            <person name="Hamamoto M."/>
            <person name="Takahashi Y."/>
            <person name="Ogura Y."/>
            <person name="Hayashi T."/>
            <person name="Nishida H."/>
        </authorList>
    </citation>
    <scope>NUCLEOTIDE SEQUENCE [LARGE SCALE GENOMIC DNA]</scope>
    <source>
        <strain evidence="9 10">NRRL Y-17804</strain>
    </source>
</reference>
<evidence type="ECO:0000256" key="6">
    <source>
        <dbReference type="ARBA" id="ARBA00035289"/>
    </source>
</evidence>
<keyword evidence="5" id="KW-0687">Ribonucleoprotein</keyword>
<comment type="caution">
    <text evidence="9">The sequence shown here is derived from an EMBL/GenBank/DDBJ whole genome shotgun (WGS) entry which is preliminary data.</text>
</comment>
<evidence type="ECO:0000256" key="3">
    <source>
        <dbReference type="ARBA" id="ARBA00022980"/>
    </source>
</evidence>
<dbReference type="GO" id="GO:0032543">
    <property type="term" value="P:mitochondrial translation"/>
    <property type="evidence" value="ECO:0007669"/>
    <property type="project" value="TreeGrafter"/>
</dbReference>
<reference evidence="9 10" key="1">
    <citation type="journal article" date="2011" name="J. Gen. Appl. Microbiol.">
        <title>Draft genome sequencing of the enigmatic yeast Saitoella complicata.</title>
        <authorList>
            <person name="Nishida H."/>
            <person name="Hamamoto M."/>
            <person name="Sugiyama J."/>
        </authorList>
    </citation>
    <scope>NUCLEOTIDE SEQUENCE [LARGE SCALE GENOMIC DNA]</scope>
    <source>
        <strain evidence="9 10">NRRL Y-17804</strain>
    </source>
</reference>
<dbReference type="PANTHER" id="PTHR21183">
    <property type="entry name" value="RIBOSOMAL PROTEIN L47, MITOCHONDRIAL-RELATED"/>
    <property type="match status" value="1"/>
</dbReference>
<sequence>MDIDGREGCTLLHGYGDNSTHCHWFFGLTFVESGVRDFEKSTVYGINSTHISPVMSLRSSVKCLIRSSRPFSTSAISQMPRRIDPDSHEGRILPKPLERIPEPETDPNHPLWGFFRDKKALPYPEDEKLAGRGWTIFELRSKSFEDLHTLWYVCLKELNIMATQMAERRRLMVAHQVSAHKERRNAVRKTMQGIKFTLSERVIAYEHARELAIAEGTITAEDLAAIEAQKKKEEDEKNAQLAAAKEEHKEPKNRRLERKKRRIMRALELTEFRAEREAAEAQAKALAA</sequence>
<evidence type="ECO:0000256" key="7">
    <source>
        <dbReference type="ARBA" id="ARBA00035399"/>
    </source>
</evidence>
<gene>
    <name evidence="9" type="ORF">G7K_1557-t1</name>
</gene>
<keyword evidence="3" id="KW-0689">Ribosomal protein</keyword>
<comment type="similarity">
    <text evidence="2">Belongs to the universal ribosomal protein uL29 family.</text>
</comment>
<protein>
    <recommendedName>
        <fullName evidence="6">Large ribosomal subunit protein uL29m</fullName>
    </recommendedName>
    <alternativeName>
        <fullName evidence="7">54S ribosomal protein L4, mitochondrial</fullName>
    </alternativeName>
</protein>
<dbReference type="Gene3D" id="6.10.330.20">
    <property type="match status" value="1"/>
</dbReference>
<name>A0A0E9NBX7_SAICN</name>
<accession>A0A0E9NBX7</accession>
<dbReference type="InterPro" id="IPR010729">
    <property type="entry name" value="Ribosomal_uL29_mit"/>
</dbReference>
<evidence type="ECO:0000256" key="1">
    <source>
        <dbReference type="ARBA" id="ARBA00004173"/>
    </source>
</evidence>
<dbReference type="PANTHER" id="PTHR21183:SF18">
    <property type="entry name" value="LARGE RIBOSOMAL SUBUNIT PROTEIN UL29M"/>
    <property type="match status" value="1"/>
</dbReference>
<comment type="subcellular location">
    <subcellularLocation>
        <location evidence="1">Mitochondrion</location>
    </subcellularLocation>
</comment>
<evidence type="ECO:0000256" key="4">
    <source>
        <dbReference type="ARBA" id="ARBA00023128"/>
    </source>
</evidence>
<dbReference type="STRING" id="698492.A0A0E9NBX7"/>
<evidence type="ECO:0000256" key="5">
    <source>
        <dbReference type="ARBA" id="ARBA00023274"/>
    </source>
</evidence>
<evidence type="ECO:0000313" key="10">
    <source>
        <dbReference type="Proteomes" id="UP000033140"/>
    </source>
</evidence>
<dbReference type="Proteomes" id="UP000033140">
    <property type="component" value="Unassembled WGS sequence"/>
</dbReference>
<keyword evidence="10" id="KW-1185">Reference proteome</keyword>
<dbReference type="Pfam" id="PF06984">
    <property type="entry name" value="MRP-L47"/>
    <property type="match status" value="1"/>
</dbReference>
<evidence type="ECO:0000313" key="9">
    <source>
        <dbReference type="EMBL" id="GAO47349.1"/>
    </source>
</evidence>
<dbReference type="GO" id="GO:0003735">
    <property type="term" value="F:structural constituent of ribosome"/>
    <property type="evidence" value="ECO:0007669"/>
    <property type="project" value="InterPro"/>
</dbReference>
<reference evidence="9 10" key="2">
    <citation type="journal article" date="2014" name="J. Gen. Appl. Microbiol.">
        <title>The early diverging ascomycetous budding yeast Saitoella complicata has three histone deacetylases belonging to the Clr6, Hos2, and Rpd3 lineages.</title>
        <authorList>
            <person name="Nishida H."/>
            <person name="Matsumoto T."/>
            <person name="Kondo S."/>
            <person name="Hamamoto M."/>
            <person name="Yoshikawa H."/>
        </authorList>
    </citation>
    <scope>NUCLEOTIDE SEQUENCE [LARGE SCALE GENOMIC DNA]</scope>
    <source>
        <strain evidence="9 10">NRRL Y-17804</strain>
    </source>
</reference>
<feature type="region of interest" description="Disordered" evidence="8">
    <location>
        <begin position="230"/>
        <end position="260"/>
    </location>
</feature>
<evidence type="ECO:0000256" key="8">
    <source>
        <dbReference type="SAM" id="MobiDB-lite"/>
    </source>
</evidence>